<keyword evidence="5" id="KW-0732">Signal</keyword>
<dbReference type="Pfam" id="PF00578">
    <property type="entry name" value="AhpC-TSA"/>
    <property type="match status" value="1"/>
</dbReference>
<dbReference type="Proteomes" id="UP000236735">
    <property type="component" value="Unassembled WGS sequence"/>
</dbReference>
<feature type="domain" description="Thioredoxin" evidence="6">
    <location>
        <begin position="41"/>
        <end position="179"/>
    </location>
</feature>
<evidence type="ECO:0000259" key="6">
    <source>
        <dbReference type="PROSITE" id="PS51352"/>
    </source>
</evidence>
<dbReference type="Gene3D" id="3.40.30.10">
    <property type="entry name" value="Glutaredoxin"/>
    <property type="match status" value="1"/>
</dbReference>
<comment type="subcellular location">
    <subcellularLocation>
        <location evidence="1">Cell envelope</location>
    </subcellularLocation>
</comment>
<dbReference type="PANTHER" id="PTHR42852:SF6">
    <property type="entry name" value="THIOL:DISULFIDE INTERCHANGE PROTEIN DSBE"/>
    <property type="match status" value="1"/>
</dbReference>
<evidence type="ECO:0000256" key="3">
    <source>
        <dbReference type="ARBA" id="ARBA00023157"/>
    </source>
</evidence>
<name>A0A1H5VE41_XYLRU</name>
<dbReference type="InterPro" id="IPR000866">
    <property type="entry name" value="AhpC/TSA"/>
</dbReference>
<dbReference type="PANTHER" id="PTHR42852">
    <property type="entry name" value="THIOL:DISULFIDE INTERCHANGE PROTEIN DSBE"/>
    <property type="match status" value="1"/>
</dbReference>
<feature type="signal peptide" evidence="5">
    <location>
        <begin position="1"/>
        <end position="19"/>
    </location>
</feature>
<dbReference type="GO" id="GO:0016491">
    <property type="term" value="F:oxidoreductase activity"/>
    <property type="evidence" value="ECO:0007669"/>
    <property type="project" value="InterPro"/>
</dbReference>
<evidence type="ECO:0000256" key="4">
    <source>
        <dbReference type="ARBA" id="ARBA00023284"/>
    </source>
</evidence>
<reference evidence="7 8" key="1">
    <citation type="submission" date="2016-10" db="EMBL/GenBank/DDBJ databases">
        <authorList>
            <person name="de Groot N.N."/>
        </authorList>
    </citation>
    <scope>NUCLEOTIDE SEQUENCE [LARGE SCALE GENOMIC DNA]</scope>
    <source>
        <strain evidence="7 8">AR32</strain>
    </source>
</reference>
<dbReference type="GO" id="GO:0016209">
    <property type="term" value="F:antioxidant activity"/>
    <property type="evidence" value="ECO:0007669"/>
    <property type="project" value="InterPro"/>
</dbReference>
<dbReference type="SUPFAM" id="SSF52833">
    <property type="entry name" value="Thioredoxin-like"/>
    <property type="match status" value="1"/>
</dbReference>
<dbReference type="PROSITE" id="PS51352">
    <property type="entry name" value="THIOREDOXIN_2"/>
    <property type="match status" value="1"/>
</dbReference>
<keyword evidence="2" id="KW-0201">Cytochrome c-type biogenesis</keyword>
<dbReference type="InterPro" id="IPR050553">
    <property type="entry name" value="Thioredoxin_ResA/DsbE_sf"/>
</dbReference>
<dbReference type="GO" id="GO:0030313">
    <property type="term" value="C:cell envelope"/>
    <property type="evidence" value="ECO:0007669"/>
    <property type="project" value="UniProtKB-SubCell"/>
</dbReference>
<dbReference type="PROSITE" id="PS51257">
    <property type="entry name" value="PROKAR_LIPOPROTEIN"/>
    <property type="match status" value="1"/>
</dbReference>
<keyword evidence="3" id="KW-1015">Disulfide bond</keyword>
<keyword evidence="4" id="KW-0676">Redox-active center</keyword>
<dbReference type="GO" id="GO:0017004">
    <property type="term" value="P:cytochrome complex assembly"/>
    <property type="evidence" value="ECO:0007669"/>
    <property type="project" value="UniProtKB-KW"/>
</dbReference>
<organism evidence="7 8">
    <name type="scientific">Xylanibacter ruminicola</name>
    <name type="common">Prevotella ruminicola</name>
    <dbReference type="NCBI Taxonomy" id="839"/>
    <lineage>
        <taxon>Bacteria</taxon>
        <taxon>Pseudomonadati</taxon>
        <taxon>Bacteroidota</taxon>
        <taxon>Bacteroidia</taxon>
        <taxon>Bacteroidales</taxon>
        <taxon>Prevotellaceae</taxon>
        <taxon>Xylanibacter</taxon>
    </lineage>
</organism>
<accession>A0A1H5VE41</accession>
<evidence type="ECO:0000256" key="5">
    <source>
        <dbReference type="SAM" id="SignalP"/>
    </source>
</evidence>
<protein>
    <submittedName>
        <fullName evidence="7">Peroxiredoxin</fullName>
    </submittedName>
</protein>
<evidence type="ECO:0000313" key="8">
    <source>
        <dbReference type="Proteomes" id="UP000236735"/>
    </source>
</evidence>
<feature type="chain" id="PRO_5009287227" evidence="5">
    <location>
        <begin position="20"/>
        <end position="179"/>
    </location>
</feature>
<dbReference type="CDD" id="cd02966">
    <property type="entry name" value="TlpA_like_family"/>
    <property type="match status" value="1"/>
</dbReference>
<dbReference type="InterPro" id="IPR013766">
    <property type="entry name" value="Thioredoxin_domain"/>
</dbReference>
<dbReference type="RefSeq" id="WP_081910984.1">
    <property type="nucleotide sequence ID" value="NZ_FNUV01000004.1"/>
</dbReference>
<sequence>MKKSILTIVLLSVTVSLVAACTQKPKANEVATTEVAQEEMTTDADMAPDFELPDLQGNALKLSSLRGKYVVLDFWGSWCIWCIRGIPNMKTAYAKHKDKLEILGVDCRDSEEKWKAAVEEHELPWLQVRCSDEQLPKLGEMYGIEGFPTKVIISPEGKLVKTIVGEDPEFYTFLDELLK</sequence>
<evidence type="ECO:0000313" key="7">
    <source>
        <dbReference type="EMBL" id="SEF85632.1"/>
    </source>
</evidence>
<gene>
    <name evidence="7" type="ORF">SAMN05216354_1915</name>
</gene>
<dbReference type="InterPro" id="IPR036249">
    <property type="entry name" value="Thioredoxin-like_sf"/>
</dbReference>
<dbReference type="AlphaFoldDB" id="A0A1H5VE41"/>
<proteinExistence type="predicted"/>
<evidence type="ECO:0000256" key="1">
    <source>
        <dbReference type="ARBA" id="ARBA00004196"/>
    </source>
</evidence>
<dbReference type="EMBL" id="FNUV01000004">
    <property type="protein sequence ID" value="SEF85632.1"/>
    <property type="molecule type" value="Genomic_DNA"/>
</dbReference>
<evidence type="ECO:0000256" key="2">
    <source>
        <dbReference type="ARBA" id="ARBA00022748"/>
    </source>
</evidence>